<feature type="non-terminal residue" evidence="1">
    <location>
        <position position="1"/>
    </location>
</feature>
<sequence>AEIDEAAWSELYSTVSRPFDPPETGKIAVKVINHYGDEVLKVFEV</sequence>
<comment type="caution">
    <text evidence="1">The sequence shown here is derived from an EMBL/GenBank/DDBJ whole genome shotgun (WGS) entry which is preliminary data.</text>
</comment>
<proteinExistence type="predicted"/>
<gene>
    <name evidence="1" type="ORF">S03H2_58370</name>
</gene>
<dbReference type="EMBL" id="BARU01037462">
    <property type="protein sequence ID" value="GAH88145.1"/>
    <property type="molecule type" value="Genomic_DNA"/>
</dbReference>
<accession>X1K393</accession>
<reference evidence="1" key="1">
    <citation type="journal article" date="2014" name="Front. Microbiol.">
        <title>High frequency of phylogenetically diverse reductive dehalogenase-homologous genes in deep subseafloor sedimentary metagenomes.</title>
        <authorList>
            <person name="Kawai M."/>
            <person name="Futagami T."/>
            <person name="Toyoda A."/>
            <person name="Takaki Y."/>
            <person name="Nishi S."/>
            <person name="Hori S."/>
            <person name="Arai W."/>
            <person name="Tsubouchi T."/>
            <person name="Morono Y."/>
            <person name="Uchiyama I."/>
            <person name="Ito T."/>
            <person name="Fujiyama A."/>
            <person name="Inagaki F."/>
            <person name="Takami H."/>
        </authorList>
    </citation>
    <scope>NUCLEOTIDE SEQUENCE</scope>
    <source>
        <strain evidence="1">Expedition CK06-06</strain>
    </source>
</reference>
<name>X1K393_9ZZZZ</name>
<organism evidence="1">
    <name type="scientific">marine sediment metagenome</name>
    <dbReference type="NCBI Taxonomy" id="412755"/>
    <lineage>
        <taxon>unclassified sequences</taxon>
        <taxon>metagenomes</taxon>
        <taxon>ecological metagenomes</taxon>
    </lineage>
</organism>
<protein>
    <submittedName>
        <fullName evidence="1">Uncharacterized protein</fullName>
    </submittedName>
</protein>
<dbReference type="AlphaFoldDB" id="X1K393"/>
<evidence type="ECO:0000313" key="1">
    <source>
        <dbReference type="EMBL" id="GAH88145.1"/>
    </source>
</evidence>